<protein>
    <submittedName>
        <fullName evidence="2">Uncharacterized protein</fullName>
    </submittedName>
</protein>
<keyword evidence="3" id="KW-1185">Reference proteome</keyword>
<gene>
    <name evidence="2" type="ORF">BSTOLATCC_MIC20710</name>
</gene>
<evidence type="ECO:0000313" key="3">
    <source>
        <dbReference type="Proteomes" id="UP001162131"/>
    </source>
</evidence>
<proteinExistence type="predicted"/>
<evidence type="ECO:0000256" key="1">
    <source>
        <dbReference type="SAM" id="MobiDB-lite"/>
    </source>
</evidence>
<accession>A0AAU9ITQ5</accession>
<evidence type="ECO:0000313" key="2">
    <source>
        <dbReference type="EMBL" id="CAG9318232.1"/>
    </source>
</evidence>
<sequence>MMNDFHSRFKEKVSLMNKNGLLDLKTNYAASKSINKLKVSPSLEPPSPSLPQSPNGSQKLPVIEHKTKNKIFTTLPQIISSSKKQARVRNISPIPIKVKESYQDQEAFFSILRKCKTKKTKVTERINMSPLGSYKVNKSFDSIKLSSNKFSPYTFSEYKNIRQEYITLGGLGPSIGTAEWKVLSSRDRRRKEYAKLLETNPVKKSMDIVENSTRRYASQGRKSRIRQQEELNNNFV</sequence>
<name>A0AAU9ITQ5_9CILI</name>
<dbReference type="AlphaFoldDB" id="A0AAU9ITQ5"/>
<dbReference type="Proteomes" id="UP001162131">
    <property type="component" value="Unassembled WGS sequence"/>
</dbReference>
<feature type="region of interest" description="Disordered" evidence="1">
    <location>
        <begin position="38"/>
        <end position="58"/>
    </location>
</feature>
<comment type="caution">
    <text evidence="2">The sequence shown here is derived from an EMBL/GenBank/DDBJ whole genome shotgun (WGS) entry which is preliminary data.</text>
</comment>
<organism evidence="2 3">
    <name type="scientific">Blepharisma stoltei</name>
    <dbReference type="NCBI Taxonomy" id="1481888"/>
    <lineage>
        <taxon>Eukaryota</taxon>
        <taxon>Sar</taxon>
        <taxon>Alveolata</taxon>
        <taxon>Ciliophora</taxon>
        <taxon>Postciliodesmatophora</taxon>
        <taxon>Heterotrichea</taxon>
        <taxon>Heterotrichida</taxon>
        <taxon>Blepharismidae</taxon>
        <taxon>Blepharisma</taxon>
    </lineage>
</organism>
<dbReference type="EMBL" id="CAJZBQ010000020">
    <property type="protein sequence ID" value="CAG9318232.1"/>
    <property type="molecule type" value="Genomic_DNA"/>
</dbReference>
<reference evidence="2" key="1">
    <citation type="submission" date="2021-09" db="EMBL/GenBank/DDBJ databases">
        <authorList>
            <consortium name="AG Swart"/>
            <person name="Singh M."/>
            <person name="Singh A."/>
            <person name="Seah K."/>
            <person name="Emmerich C."/>
        </authorList>
    </citation>
    <scope>NUCLEOTIDE SEQUENCE</scope>
    <source>
        <strain evidence="2">ATCC30299</strain>
    </source>
</reference>